<dbReference type="PANTHER" id="PTHR34861">
    <property type="match status" value="1"/>
</dbReference>
<accession>A0ABN5VBA8</accession>
<dbReference type="PANTHER" id="PTHR34861:SF10">
    <property type="entry name" value="CYCLASE"/>
    <property type="match status" value="1"/>
</dbReference>
<sequence>MTTTPSPSRAGIRVASSPWGPDDQLGALNLLSPLAQAEVLARADGRHVYDLSVDYFVGMPSFQAAGDPAYQIYMSHTPAGTAVDNLNGVGEETNRHVCYSGDVVFMYTHTGTHIDALNHFGVDGKIYNGFTPDEHLGSRHWTKGGAEQIPPIITRAVLFDVAGLKGVECLPPSYAITVDDLRACLDSAGTELKQGEVALIRTGRMAYWPDKTKVLGNPPGLGLEAARWLTAQGIAAVGADQECIEVGPSEHEDNWLPGHCHFLAEAGVPMIELLNLEELSRDGHTELCLIAAPIRLRGASGAPLRPLALPLRPVSTADGGTS</sequence>
<gene>
    <name evidence="1" type="ORF">SGFS_017960</name>
</gene>
<dbReference type="EMBL" id="AP018448">
    <property type="protein sequence ID" value="BBC30502.1"/>
    <property type="molecule type" value="Genomic_DNA"/>
</dbReference>
<proteinExistence type="predicted"/>
<evidence type="ECO:0000313" key="2">
    <source>
        <dbReference type="Proteomes" id="UP001321542"/>
    </source>
</evidence>
<reference evidence="1 2" key="2">
    <citation type="journal article" date="2023" name="ChemBioChem">
        <title>Acyltransferase Domain Exchange between Two Independent Type I Polyketide Synthases in the Same Producer Strain of Macrolide Antibiotics.</title>
        <authorList>
            <person name="Kudo F."/>
            <person name="Kishikawa K."/>
            <person name="Tsuboi K."/>
            <person name="Kido T."/>
            <person name="Usui T."/>
            <person name="Hashimoto J."/>
            <person name="Shin-Ya K."/>
            <person name="Miyanaga A."/>
            <person name="Eguchi T."/>
        </authorList>
    </citation>
    <scope>NUCLEOTIDE SEQUENCE [LARGE SCALE GENOMIC DNA]</scope>
    <source>
        <strain evidence="1 2">A-8890</strain>
    </source>
</reference>
<organism evidence="1 2">
    <name type="scientific">Streptomyces graminofaciens</name>
    <dbReference type="NCBI Taxonomy" id="68212"/>
    <lineage>
        <taxon>Bacteria</taxon>
        <taxon>Bacillati</taxon>
        <taxon>Actinomycetota</taxon>
        <taxon>Actinomycetes</taxon>
        <taxon>Kitasatosporales</taxon>
        <taxon>Streptomycetaceae</taxon>
        <taxon>Streptomyces</taxon>
    </lineage>
</organism>
<name>A0ABN5VBA8_9ACTN</name>
<evidence type="ECO:0000313" key="1">
    <source>
        <dbReference type="EMBL" id="BBC30502.1"/>
    </source>
</evidence>
<dbReference type="InterPro" id="IPR037175">
    <property type="entry name" value="KFase_sf"/>
</dbReference>
<evidence type="ECO:0008006" key="3">
    <source>
        <dbReference type="Google" id="ProtNLM"/>
    </source>
</evidence>
<reference evidence="1 2" key="1">
    <citation type="journal article" date="2010" name="ChemBioChem">
        <title>Cloning and characterization of the biosynthetic gene cluster of 16-membered macrolide antibiotic FD-891: involvement of a dual functional cytochrome P450 monooxygenase catalyzing epoxidation and hydroxylation.</title>
        <authorList>
            <person name="Kudo F."/>
            <person name="Motegi A."/>
            <person name="Mizoue K."/>
            <person name="Eguchi T."/>
        </authorList>
    </citation>
    <scope>NUCLEOTIDE SEQUENCE [LARGE SCALE GENOMIC DNA]</scope>
    <source>
        <strain evidence="1 2">A-8890</strain>
    </source>
</reference>
<dbReference type="RefSeq" id="WP_286249133.1">
    <property type="nucleotide sequence ID" value="NZ_AP018448.1"/>
</dbReference>
<dbReference type="SUPFAM" id="SSF102198">
    <property type="entry name" value="Putative cyclase"/>
    <property type="match status" value="1"/>
</dbReference>
<dbReference type="Gene3D" id="3.50.30.50">
    <property type="entry name" value="Putative cyclase"/>
    <property type="match status" value="1"/>
</dbReference>
<dbReference type="InterPro" id="IPR007325">
    <property type="entry name" value="KFase/CYL"/>
</dbReference>
<keyword evidence="2" id="KW-1185">Reference proteome</keyword>
<dbReference type="Proteomes" id="UP001321542">
    <property type="component" value="Chromosome"/>
</dbReference>
<dbReference type="Pfam" id="PF04199">
    <property type="entry name" value="Cyclase"/>
    <property type="match status" value="1"/>
</dbReference>
<protein>
    <recommendedName>
        <fullName evidence="3">Cyclase</fullName>
    </recommendedName>
</protein>